<evidence type="ECO:0000313" key="2">
    <source>
        <dbReference type="Proteomes" id="UP000003163"/>
    </source>
</evidence>
<accession>J9D720</accession>
<gene>
    <name evidence="1" type="ORF">EDEG_02115</name>
</gene>
<organism evidence="1 2">
    <name type="scientific">Edhazardia aedis (strain USNM 41457)</name>
    <name type="common">Microsporidian parasite</name>
    <dbReference type="NCBI Taxonomy" id="1003232"/>
    <lineage>
        <taxon>Eukaryota</taxon>
        <taxon>Fungi</taxon>
        <taxon>Fungi incertae sedis</taxon>
        <taxon>Microsporidia</taxon>
        <taxon>Edhazardia</taxon>
    </lineage>
</organism>
<dbReference type="EMBL" id="AFBI03000035">
    <property type="protein sequence ID" value="EJW03561.1"/>
    <property type="molecule type" value="Genomic_DNA"/>
</dbReference>
<comment type="caution">
    <text evidence="1">The sequence shown here is derived from an EMBL/GenBank/DDBJ whole genome shotgun (WGS) entry which is preliminary data.</text>
</comment>
<keyword evidence="2" id="KW-1185">Reference proteome</keyword>
<reference evidence="1 2" key="1">
    <citation type="submission" date="2011-08" db="EMBL/GenBank/DDBJ databases">
        <authorList>
            <person name="Liu Z.J."/>
            <person name="Shi F.L."/>
            <person name="Lu J.Q."/>
            <person name="Li M."/>
            <person name="Wang Z.L."/>
        </authorList>
    </citation>
    <scope>NUCLEOTIDE SEQUENCE [LARGE SCALE GENOMIC DNA]</scope>
    <source>
        <strain evidence="1 2">USNM 41457</strain>
    </source>
</reference>
<dbReference type="VEuPathDB" id="MicrosporidiaDB:EDEG_02115"/>
<dbReference type="HOGENOM" id="CLU_055473_0_0_1"/>
<name>J9D720_EDHAE</name>
<evidence type="ECO:0000313" key="1">
    <source>
        <dbReference type="EMBL" id="EJW03561.1"/>
    </source>
</evidence>
<reference evidence="2" key="2">
    <citation type="submission" date="2015-07" db="EMBL/GenBank/DDBJ databases">
        <title>Contrasting host-pathogen interactions and genome evolution in two generalist and specialist microsporidian pathogens of mosquitoes.</title>
        <authorList>
            <consortium name="The Broad Institute Genomics Platform"/>
            <consortium name="The Broad Institute Genome Sequencing Center for Infectious Disease"/>
            <person name="Cuomo C.A."/>
            <person name="Sanscrainte N.D."/>
            <person name="Goldberg J.M."/>
            <person name="Heiman D."/>
            <person name="Young S."/>
            <person name="Zeng Q."/>
            <person name="Becnel J.J."/>
            <person name="Birren B.W."/>
        </authorList>
    </citation>
    <scope>NUCLEOTIDE SEQUENCE [LARGE SCALE GENOMIC DNA]</scope>
    <source>
        <strain evidence="2">USNM 41457</strain>
    </source>
</reference>
<proteinExistence type="predicted"/>
<dbReference type="InParanoid" id="J9D720"/>
<protein>
    <submittedName>
        <fullName evidence="1">Uncharacterized protein</fullName>
    </submittedName>
</protein>
<sequence length="412" mass="49355">MQITRDSGEFFLSVIFLYFRHIKIDNYNDENGLKEIKLNLSNLNKILLFYLATLNRRYYDLRIWMINKYSAIYLRVLKEINTFFLPYLAFMDGENKSIKIKMNSKALSFVEYLYNYICLYIVNYKSIEYTNLCKIFCKFEKTFYIFLSQYNINDPHLPDYYAMVKFDFNNLIDSFQAHIFTLDDDKRKQDLNYALKYCVELMETYFSTATSNPNTSNTYQNIYHVTLDYFNCIDTNDVIDYSVQNVFKYTWQTLKNYLIQLESWSNWSNKQSHEIINEKDTCIYELALVYNVIIAYVYTYKKLCGDETNLELGNFEEILFCEIFNLYSLTHNFLVSHIIDGEILEDQMLQIKLLKIDESLMLIIRSLKTYLSKLVNIKYKKEQEDIINVLDALKSPLLTYLRILCCIFIKEN</sequence>
<dbReference type="AlphaFoldDB" id="J9D720"/>
<dbReference type="Proteomes" id="UP000003163">
    <property type="component" value="Unassembled WGS sequence"/>
</dbReference>